<dbReference type="EC" id="2.6.1.-" evidence="3"/>
<evidence type="ECO:0000313" key="7">
    <source>
        <dbReference type="Proteomes" id="UP001600894"/>
    </source>
</evidence>
<keyword evidence="3 6" id="KW-0032">Aminotransferase</keyword>
<keyword evidence="2" id="KW-0663">Pyridoxal phosphate</keyword>
<dbReference type="Gene3D" id="3.40.640.10">
    <property type="entry name" value="Type I PLP-dependent aspartate aminotransferase-like (Major domain)"/>
    <property type="match status" value="1"/>
</dbReference>
<evidence type="ECO:0000259" key="5">
    <source>
        <dbReference type="Pfam" id="PF12804"/>
    </source>
</evidence>
<evidence type="ECO:0000259" key="4">
    <source>
        <dbReference type="Pfam" id="PF00155"/>
    </source>
</evidence>
<dbReference type="PANTHER" id="PTHR42885:SF1">
    <property type="entry name" value="THREONINE-PHOSPHATE DECARBOXYLASE"/>
    <property type="match status" value="1"/>
</dbReference>
<sequence>MQAIILAAGMGKRLKQLTQNNTKCMVKVNGIPMINRTLSQLDRLSLSRIVIVVGYEGEKLTGHIRTLDVKTPVVFVENPIYNKTNNIYSLFLAKDYLLKEDTLLLESDVIFQDSVLDCLMEDPRDSLALVAKYEAWMDGTCVRLSEQDDIIDMISKKQFRFSEIEDYYKTVNLYKFSREFSRTHYVPFLEAYTKALGNNEYYEQVLKVLVALDDPGIKAKRLSPDQKWYEIDDIQDLDIAESMFAPENERTALIQRRYGGYWRYPGMLDFCYLVNSYYPPKKMMDEIRSNFDVLVRQYPSGMYVNSLLAARNFALRQDQILVGNGAAELIKALIEQTQGRLGVVRPTFEEYSNRYDPDKTEAYYPDNDNFSYTADELTTFFEDKDIRCLALVNPDNPSGNYIPKADMLRLVQWTGERGIHFIADESFVDFADEENASLLDEELLDENPHLTVVKSISKSYGIPGLRLGIAASADTARIQELKKSVSIWNINSLGEFYMQIEEKYRKDYTDALVKVKAERNRFSALLSAVDGIRVIPSQADYLMIELTGGHTAGAVTQQLLLRYNCLVKDLSSKVKLKNRQFLRIAVRSQEDDDILAEALKELLSAPIHS</sequence>
<evidence type="ECO:0000256" key="2">
    <source>
        <dbReference type="ARBA" id="ARBA00022898"/>
    </source>
</evidence>
<dbReference type="PANTHER" id="PTHR42885">
    <property type="entry name" value="HISTIDINOL-PHOSPHATE AMINOTRANSFERASE-RELATED"/>
    <property type="match status" value="1"/>
</dbReference>
<keyword evidence="7" id="KW-1185">Reference proteome</keyword>
<evidence type="ECO:0000313" key="6">
    <source>
        <dbReference type="EMBL" id="GAA6267604.1"/>
    </source>
</evidence>
<dbReference type="InterPro" id="IPR015421">
    <property type="entry name" value="PyrdxlP-dep_Trfase_major"/>
</dbReference>
<dbReference type="CDD" id="cd02523">
    <property type="entry name" value="PC_cytidylyltransferase"/>
    <property type="match status" value="1"/>
</dbReference>
<dbReference type="PROSITE" id="PS00105">
    <property type="entry name" value="AA_TRANSFER_CLASS_1"/>
    <property type="match status" value="1"/>
</dbReference>
<dbReference type="InterPro" id="IPR004838">
    <property type="entry name" value="NHTrfase_class1_PyrdxlP-BS"/>
</dbReference>
<dbReference type="Gene3D" id="3.90.550.10">
    <property type="entry name" value="Spore Coat Polysaccharide Biosynthesis Protein SpsA, Chain A"/>
    <property type="match status" value="1"/>
</dbReference>
<comment type="cofactor">
    <cofactor evidence="1 3">
        <name>pyridoxal 5'-phosphate</name>
        <dbReference type="ChEBI" id="CHEBI:597326"/>
    </cofactor>
</comment>
<dbReference type="InterPro" id="IPR015424">
    <property type="entry name" value="PyrdxlP-dep_Trfase"/>
</dbReference>
<organism evidence="6 7">
    <name type="scientific">Enterocloster alcoholdehydrogenati</name>
    <dbReference type="NCBI Taxonomy" id="2547410"/>
    <lineage>
        <taxon>Bacteria</taxon>
        <taxon>Bacillati</taxon>
        <taxon>Bacillota</taxon>
        <taxon>Clostridia</taxon>
        <taxon>Lachnospirales</taxon>
        <taxon>Lachnospiraceae</taxon>
        <taxon>Enterocloster</taxon>
    </lineage>
</organism>
<comment type="caution">
    <text evidence="6">The sequence shown here is derived from an EMBL/GenBank/DDBJ whole genome shotgun (WGS) entry which is preliminary data.</text>
</comment>
<dbReference type="Pfam" id="PF00155">
    <property type="entry name" value="Aminotran_1_2"/>
    <property type="match status" value="1"/>
</dbReference>
<dbReference type="InterPro" id="IPR025877">
    <property type="entry name" value="MobA-like_NTP_Trfase"/>
</dbReference>
<evidence type="ECO:0000256" key="1">
    <source>
        <dbReference type="ARBA" id="ARBA00001933"/>
    </source>
</evidence>
<dbReference type="EMBL" id="BAABXL010000001">
    <property type="protein sequence ID" value="GAA6267604.1"/>
    <property type="molecule type" value="Genomic_DNA"/>
</dbReference>
<dbReference type="GO" id="GO:0008483">
    <property type="term" value="F:transaminase activity"/>
    <property type="evidence" value="ECO:0007669"/>
    <property type="project" value="UniProtKB-KW"/>
</dbReference>
<dbReference type="Gene3D" id="3.90.1150.10">
    <property type="entry name" value="Aspartate Aminotransferase, domain 1"/>
    <property type="match status" value="1"/>
</dbReference>
<proteinExistence type="inferred from homology"/>
<protein>
    <recommendedName>
        <fullName evidence="3">Aminotransferase</fullName>
        <ecNumber evidence="3">2.6.1.-</ecNumber>
    </recommendedName>
</protein>
<dbReference type="SUPFAM" id="SSF53383">
    <property type="entry name" value="PLP-dependent transferases"/>
    <property type="match status" value="1"/>
</dbReference>
<dbReference type="SUPFAM" id="SSF53448">
    <property type="entry name" value="Nucleotide-diphospho-sugar transferases"/>
    <property type="match status" value="1"/>
</dbReference>
<dbReference type="RefSeq" id="WP_390469273.1">
    <property type="nucleotide sequence ID" value="NZ_BAABXL010000001.1"/>
</dbReference>
<dbReference type="InterPro" id="IPR029044">
    <property type="entry name" value="Nucleotide-diphossugar_trans"/>
</dbReference>
<reference evidence="6 7" key="1">
    <citation type="submission" date="2024-04" db="EMBL/GenBank/DDBJ databases">
        <title>Defined microbial consortia suppress multidrug-resistant proinflammatory Enterobacteriaceae via ecological control.</title>
        <authorList>
            <person name="Furuichi M."/>
            <person name="Kawaguchi T."/>
            <person name="Pust M."/>
            <person name="Yasuma K."/>
            <person name="Plichta D."/>
            <person name="Hasegawa N."/>
            <person name="Ohya T."/>
            <person name="Bhattarai S."/>
            <person name="Sasajima S."/>
            <person name="Aoto Y."/>
            <person name="Tuganbaev T."/>
            <person name="Yaginuma M."/>
            <person name="Ueda M."/>
            <person name="Okahashi N."/>
            <person name="Amafuji K."/>
            <person name="Kiridooshi Y."/>
            <person name="Sugita K."/>
            <person name="Strazar M."/>
            <person name="Skelly A."/>
            <person name="Suda W."/>
            <person name="Hattori M."/>
            <person name="Nakamoto N."/>
            <person name="Caballero S."/>
            <person name="Norman J."/>
            <person name="Olle B."/>
            <person name="Tanoue T."/>
            <person name="Arita M."/>
            <person name="Bucci V."/>
            <person name="Atarashi K."/>
            <person name="Xavier R."/>
            <person name="Honda K."/>
        </authorList>
    </citation>
    <scope>NUCLEOTIDE SEQUENCE [LARGE SCALE GENOMIC DNA]</scope>
    <source>
        <strain evidence="7">f13</strain>
    </source>
</reference>
<dbReference type="Proteomes" id="UP001600894">
    <property type="component" value="Unassembled WGS sequence"/>
</dbReference>
<dbReference type="Pfam" id="PF12804">
    <property type="entry name" value="NTP_transf_3"/>
    <property type="match status" value="1"/>
</dbReference>
<keyword evidence="3" id="KW-0808">Transferase</keyword>
<dbReference type="CDD" id="cd00609">
    <property type="entry name" value="AAT_like"/>
    <property type="match status" value="1"/>
</dbReference>
<feature type="domain" description="Aminotransferase class I/classII large" evidence="4">
    <location>
        <begin position="316"/>
        <end position="599"/>
    </location>
</feature>
<evidence type="ECO:0000256" key="3">
    <source>
        <dbReference type="RuleBase" id="RU000481"/>
    </source>
</evidence>
<feature type="domain" description="MobA-like NTP transferase" evidence="5">
    <location>
        <begin position="3"/>
        <end position="132"/>
    </location>
</feature>
<name>A0ABQ0AU98_9FIRM</name>
<dbReference type="InterPro" id="IPR015422">
    <property type="entry name" value="PyrdxlP-dep_Trfase_small"/>
</dbReference>
<comment type="similarity">
    <text evidence="3">Belongs to the class-I pyridoxal-phosphate-dependent aminotransferase family.</text>
</comment>
<accession>A0ABQ0AU98</accession>
<dbReference type="InterPro" id="IPR004839">
    <property type="entry name" value="Aminotransferase_I/II_large"/>
</dbReference>
<gene>
    <name evidence="6" type="ORF">F130042H8_06640</name>
</gene>